<dbReference type="PANTHER" id="PTHR33420">
    <property type="entry name" value="FIMBRIAL SUBUNIT ELFA-RELATED"/>
    <property type="match status" value="1"/>
</dbReference>
<gene>
    <name evidence="7" type="ORF">LOD26_16600</name>
</gene>
<dbReference type="NCBIfam" id="NF011817">
    <property type="entry name" value="PRK15289.1"/>
    <property type="match status" value="1"/>
</dbReference>
<dbReference type="EMBL" id="JAJJVQ010000005">
    <property type="protein sequence ID" value="MCO5782932.1"/>
    <property type="molecule type" value="Genomic_DNA"/>
</dbReference>
<evidence type="ECO:0000256" key="4">
    <source>
        <dbReference type="ARBA" id="ARBA00023263"/>
    </source>
</evidence>
<sequence length="194" mass="20003">MKLNSISRVLILSFSLSAGYAIANDGNVHFTGEVIDSTCEVTTETANQTVKLGKVNKTAFTGVGSTAAPANFHIDLDKCPATYTKAAVRFDAVDTNGTFKGNADGDVTVGFPVESTAPGDFTGTGTAAAATGVAIRLYNSSDNSHLKIGDDSTPVTISSGKASMPFIARYIATSATVTPGTANADTQFTVIYTK</sequence>
<organism evidence="7 8">
    <name type="scientific">Citrobacter meridianamericanus</name>
    <dbReference type="NCBI Taxonomy" id="2894201"/>
    <lineage>
        <taxon>Bacteria</taxon>
        <taxon>Pseudomonadati</taxon>
        <taxon>Pseudomonadota</taxon>
        <taxon>Gammaproteobacteria</taxon>
        <taxon>Enterobacterales</taxon>
        <taxon>Enterobacteriaceae</taxon>
        <taxon>Citrobacter</taxon>
    </lineage>
</organism>
<accession>A0ABT1BAP2</accession>
<feature type="signal peptide" evidence="5">
    <location>
        <begin position="1"/>
        <end position="23"/>
    </location>
</feature>
<evidence type="ECO:0000313" key="8">
    <source>
        <dbReference type="Proteomes" id="UP001139290"/>
    </source>
</evidence>
<feature type="chain" id="PRO_5047175163" evidence="5">
    <location>
        <begin position="24"/>
        <end position="194"/>
    </location>
</feature>
<evidence type="ECO:0000256" key="5">
    <source>
        <dbReference type="SAM" id="SignalP"/>
    </source>
</evidence>
<dbReference type="Proteomes" id="UP001139290">
    <property type="component" value="Unassembled WGS sequence"/>
</dbReference>
<keyword evidence="4" id="KW-0281">Fimbrium</keyword>
<dbReference type="Pfam" id="PF00419">
    <property type="entry name" value="Fimbrial"/>
    <property type="match status" value="1"/>
</dbReference>
<evidence type="ECO:0000259" key="6">
    <source>
        <dbReference type="Pfam" id="PF00419"/>
    </source>
</evidence>
<dbReference type="Gene3D" id="2.60.40.1090">
    <property type="entry name" value="Fimbrial-type adhesion domain"/>
    <property type="match status" value="1"/>
</dbReference>
<protein>
    <submittedName>
        <fullName evidence="7">Fimbrial protein</fullName>
    </submittedName>
</protein>
<comment type="similarity">
    <text evidence="2">Belongs to the fimbrial protein family.</text>
</comment>
<dbReference type="InterPro" id="IPR036937">
    <property type="entry name" value="Adhesion_dom_fimbrial_sf"/>
</dbReference>
<evidence type="ECO:0000256" key="1">
    <source>
        <dbReference type="ARBA" id="ARBA00004561"/>
    </source>
</evidence>
<evidence type="ECO:0000256" key="3">
    <source>
        <dbReference type="ARBA" id="ARBA00022729"/>
    </source>
</evidence>
<feature type="domain" description="Fimbrial-type adhesion" evidence="6">
    <location>
        <begin position="28"/>
        <end position="192"/>
    </location>
</feature>
<comment type="caution">
    <text evidence="7">The sequence shown here is derived from an EMBL/GenBank/DDBJ whole genome shotgun (WGS) entry which is preliminary data.</text>
</comment>
<keyword evidence="3 5" id="KW-0732">Signal</keyword>
<dbReference type="InterPro" id="IPR050263">
    <property type="entry name" value="Bact_Fimbrial_Adh_Pro"/>
</dbReference>
<comment type="subcellular location">
    <subcellularLocation>
        <location evidence="1">Fimbrium</location>
    </subcellularLocation>
</comment>
<evidence type="ECO:0000313" key="7">
    <source>
        <dbReference type="EMBL" id="MCO5782932.1"/>
    </source>
</evidence>
<proteinExistence type="inferred from homology"/>
<dbReference type="SUPFAM" id="SSF49401">
    <property type="entry name" value="Bacterial adhesins"/>
    <property type="match status" value="1"/>
</dbReference>
<dbReference type="PANTHER" id="PTHR33420:SF3">
    <property type="entry name" value="FIMBRIAL SUBUNIT ELFA"/>
    <property type="match status" value="1"/>
</dbReference>
<dbReference type="InterPro" id="IPR008966">
    <property type="entry name" value="Adhesion_dom_sf"/>
</dbReference>
<evidence type="ECO:0000256" key="2">
    <source>
        <dbReference type="ARBA" id="ARBA00006671"/>
    </source>
</evidence>
<dbReference type="RefSeq" id="WP_151224055.1">
    <property type="nucleotide sequence ID" value="NZ_CP101036.1"/>
</dbReference>
<keyword evidence="8" id="KW-1185">Reference proteome</keyword>
<reference evidence="7" key="1">
    <citation type="submission" date="2021-11" db="EMBL/GenBank/DDBJ databases">
        <title>Citrobacter meridianamericanus sp. nov. isolated from soil.</title>
        <authorList>
            <person name="Furlan J.P.R."/>
            <person name="Stehling E.G."/>
        </authorList>
    </citation>
    <scope>NUCLEOTIDE SEQUENCE</scope>
    <source>
        <strain evidence="7">BR102</strain>
    </source>
</reference>
<name>A0ABT1BAP2_9ENTR</name>
<dbReference type="InterPro" id="IPR000259">
    <property type="entry name" value="Adhesion_dom_fimbrial"/>
</dbReference>